<organism evidence="3 4">
    <name type="scientific">Glomus cerebriforme</name>
    <dbReference type="NCBI Taxonomy" id="658196"/>
    <lineage>
        <taxon>Eukaryota</taxon>
        <taxon>Fungi</taxon>
        <taxon>Fungi incertae sedis</taxon>
        <taxon>Mucoromycota</taxon>
        <taxon>Glomeromycotina</taxon>
        <taxon>Glomeromycetes</taxon>
        <taxon>Glomerales</taxon>
        <taxon>Glomeraceae</taxon>
        <taxon>Glomus</taxon>
    </lineage>
</organism>
<keyword evidence="4" id="KW-1185">Reference proteome</keyword>
<keyword evidence="1" id="KW-0677">Repeat</keyword>
<dbReference type="OrthoDB" id="2321506at2759"/>
<evidence type="ECO:0000313" key="4">
    <source>
        <dbReference type="Proteomes" id="UP000265703"/>
    </source>
</evidence>
<dbReference type="SMART" id="SM00472">
    <property type="entry name" value="MIR"/>
    <property type="match status" value="2"/>
</dbReference>
<reference evidence="3 4" key="1">
    <citation type="submission" date="2018-06" db="EMBL/GenBank/DDBJ databases">
        <title>Comparative genomics reveals the genomic features of Rhizophagus irregularis, R. cerebriforme, R. diaphanum and Gigaspora rosea, and their symbiotic lifestyle signature.</title>
        <authorList>
            <person name="Morin E."/>
            <person name="San Clemente H."/>
            <person name="Chen E.C.H."/>
            <person name="De La Providencia I."/>
            <person name="Hainaut M."/>
            <person name="Kuo A."/>
            <person name="Kohler A."/>
            <person name="Murat C."/>
            <person name="Tang N."/>
            <person name="Roy S."/>
            <person name="Loubradou J."/>
            <person name="Henrissat B."/>
            <person name="Grigoriev I.V."/>
            <person name="Corradi N."/>
            <person name="Roux C."/>
            <person name="Martin F.M."/>
        </authorList>
    </citation>
    <scope>NUCLEOTIDE SEQUENCE [LARGE SCALE GENOMIC DNA]</scope>
    <source>
        <strain evidence="3 4">DAOM 227022</strain>
    </source>
</reference>
<dbReference type="CDD" id="cd23263">
    <property type="entry name" value="beta-trefoil_MIR"/>
    <property type="match status" value="1"/>
</dbReference>
<protein>
    <recommendedName>
        <fullName evidence="2">MIR domain-containing protein</fullName>
    </recommendedName>
</protein>
<evidence type="ECO:0000313" key="3">
    <source>
        <dbReference type="EMBL" id="RIA86200.1"/>
    </source>
</evidence>
<dbReference type="InterPro" id="IPR016093">
    <property type="entry name" value="MIR_motif"/>
</dbReference>
<dbReference type="AlphaFoldDB" id="A0A397SJ14"/>
<dbReference type="Gene3D" id="2.80.10.50">
    <property type="match status" value="2"/>
</dbReference>
<dbReference type="SUPFAM" id="SSF82109">
    <property type="entry name" value="MIR domain"/>
    <property type="match status" value="1"/>
</dbReference>
<feature type="domain" description="MIR" evidence="2">
    <location>
        <begin position="163"/>
        <end position="218"/>
    </location>
</feature>
<evidence type="ECO:0000256" key="1">
    <source>
        <dbReference type="ARBA" id="ARBA00022737"/>
    </source>
</evidence>
<comment type="caution">
    <text evidence="3">The sequence shown here is derived from an EMBL/GenBank/DDBJ whole genome shotgun (WGS) entry which is preliminary data.</text>
</comment>
<name>A0A397SJ14_9GLOM</name>
<accession>A0A397SJ14</accession>
<dbReference type="Proteomes" id="UP000265703">
    <property type="component" value="Unassembled WGS sequence"/>
</dbReference>
<dbReference type="InterPro" id="IPR036300">
    <property type="entry name" value="MIR_dom_sf"/>
</dbReference>
<dbReference type="PROSITE" id="PS50919">
    <property type="entry name" value="MIR"/>
    <property type="match status" value="1"/>
</dbReference>
<sequence>MELEMYDRTVHPEVWLEKVKSYCYLKNIITDENILKFCKTLIHPSINVTEATSFIELIKILKSDHSFESYKNSSYRKLKNLQFKQFIQFNHNNSANENEILKFLTDFHQLCYEAEIKEFEEQKKLFLETLPIHSIQRKFIVDNLEKINSMKELMKYFDQSLLLKEITYGYRVALKHVASGKYLSSSDVIHYKTGSKNRIVFAGQTFLVPDALWFITKSTENESYILHNHEPVSYGKSFALISMATPREMLGVDNNFQSPVTHFAEATLLSTYDKRTQLIATNSINNNTDNYIQSGDIITLKNSDNYILRSHERTFTIDNKTYQEVIGHNERTGGNDEWCIELVNRF</sequence>
<dbReference type="EMBL" id="QKYT01000377">
    <property type="protein sequence ID" value="RIA86200.1"/>
    <property type="molecule type" value="Genomic_DNA"/>
</dbReference>
<evidence type="ECO:0000259" key="2">
    <source>
        <dbReference type="PROSITE" id="PS50919"/>
    </source>
</evidence>
<proteinExistence type="predicted"/>
<gene>
    <name evidence="3" type="ORF">C1645_807883</name>
</gene>